<proteinExistence type="predicted"/>
<gene>
    <name evidence="1" type="ORF">LCGC14_1528200</name>
</gene>
<organism evidence="1">
    <name type="scientific">marine sediment metagenome</name>
    <dbReference type="NCBI Taxonomy" id="412755"/>
    <lineage>
        <taxon>unclassified sequences</taxon>
        <taxon>metagenomes</taxon>
        <taxon>ecological metagenomes</taxon>
    </lineage>
</organism>
<dbReference type="InterPro" id="IPR056209">
    <property type="entry name" value="SU10_adaptor"/>
</dbReference>
<protein>
    <submittedName>
        <fullName evidence="1">Uncharacterized protein</fullName>
    </submittedName>
</protein>
<dbReference type="AlphaFoldDB" id="A0A0F9LXM4"/>
<accession>A0A0F9LXM4</accession>
<comment type="caution">
    <text evidence="1">The sequence shown here is derived from an EMBL/GenBank/DDBJ whole genome shotgun (WGS) entry which is preliminary data.</text>
</comment>
<dbReference type="EMBL" id="LAZR01011418">
    <property type="protein sequence ID" value="KKM61792.1"/>
    <property type="molecule type" value="Genomic_DNA"/>
</dbReference>
<dbReference type="Pfam" id="PF24175">
    <property type="entry name" value="SU10_adaptor"/>
    <property type="match status" value="1"/>
</dbReference>
<reference evidence="1" key="1">
    <citation type="journal article" date="2015" name="Nature">
        <title>Complex archaea that bridge the gap between prokaryotes and eukaryotes.</title>
        <authorList>
            <person name="Spang A."/>
            <person name="Saw J.H."/>
            <person name="Jorgensen S.L."/>
            <person name="Zaremba-Niedzwiedzka K."/>
            <person name="Martijn J."/>
            <person name="Lind A.E."/>
            <person name="van Eijk R."/>
            <person name="Schleper C."/>
            <person name="Guy L."/>
            <person name="Ettema T.J."/>
        </authorList>
    </citation>
    <scope>NUCLEOTIDE SEQUENCE</scope>
</reference>
<name>A0A0F9LXM4_9ZZZZ</name>
<sequence>MTDYDDLETRVKRRLGRRGFTITNEFLDEMKAAQKKLEKAGALPKWLKVTTGDITTLLGNTILTSLPPTGYIRAYDDQALVYDDDGGKERRVRRLDTRNQLISKKNEGISGVIYWYEVSKTVIEIAPELSRDTVFRMTYYAKDTVLTGSNSNTWCSEEGELIMGMAGIELATWLRDDRALKYYSNLAATERRRMVNQVESDEWADVDLVMGGPD</sequence>
<evidence type="ECO:0000313" key="1">
    <source>
        <dbReference type="EMBL" id="KKM61792.1"/>
    </source>
</evidence>